<evidence type="ECO:0000313" key="2">
    <source>
        <dbReference type="EMBL" id="PYZ93454.1"/>
    </source>
</evidence>
<evidence type="ECO:0000313" key="3">
    <source>
        <dbReference type="Proteomes" id="UP000248214"/>
    </source>
</evidence>
<keyword evidence="3" id="KW-1185">Reference proteome</keyword>
<dbReference type="AlphaFoldDB" id="A0A323THP0"/>
<evidence type="ECO:0000256" key="1">
    <source>
        <dbReference type="SAM" id="Phobius"/>
    </source>
</evidence>
<gene>
    <name evidence="2" type="ORF">CR194_09790</name>
</gene>
<feature type="transmembrane region" description="Helical" evidence="1">
    <location>
        <begin position="12"/>
        <end position="36"/>
    </location>
</feature>
<proteinExistence type="predicted"/>
<name>A0A323THP0_9BACI</name>
<protein>
    <submittedName>
        <fullName evidence="2">Uncharacterized protein</fullName>
    </submittedName>
</protein>
<keyword evidence="1" id="KW-0472">Membrane</keyword>
<organism evidence="2 3">
    <name type="scientific">Salipaludibacillus keqinensis</name>
    <dbReference type="NCBI Taxonomy" id="2045207"/>
    <lineage>
        <taxon>Bacteria</taxon>
        <taxon>Bacillati</taxon>
        <taxon>Bacillota</taxon>
        <taxon>Bacilli</taxon>
        <taxon>Bacillales</taxon>
        <taxon>Bacillaceae</taxon>
    </lineage>
</organism>
<comment type="caution">
    <text evidence="2">The sequence shown here is derived from an EMBL/GenBank/DDBJ whole genome shotgun (WGS) entry which is preliminary data.</text>
</comment>
<sequence>MLNIFLGTITWVSFYIDIVTSLISVMIPLLLFNLIYDHFTKSHQNLEMSDSIANALMLNKSILSRFSSGARKSFIKNSTESLLGNEEGRMLYTTLIAPYLDNKYNFRRNFKYNICYSESPKVYSYKDHTAQFDPEYYYWVEEELSF</sequence>
<dbReference type="Proteomes" id="UP000248214">
    <property type="component" value="Unassembled WGS sequence"/>
</dbReference>
<accession>A0A323THP0</accession>
<keyword evidence="1" id="KW-1133">Transmembrane helix</keyword>
<reference evidence="2 3" key="1">
    <citation type="submission" date="2017-10" db="EMBL/GenBank/DDBJ databases">
        <title>Bacillus sp. nov., a halophilic bacterium isolated from a Keqin Lake.</title>
        <authorList>
            <person name="Wang H."/>
        </authorList>
    </citation>
    <scope>NUCLEOTIDE SEQUENCE [LARGE SCALE GENOMIC DNA]</scope>
    <source>
        <strain evidence="2 3">KQ-12</strain>
    </source>
</reference>
<keyword evidence="1" id="KW-0812">Transmembrane</keyword>
<dbReference type="EMBL" id="PDOD01000002">
    <property type="protein sequence ID" value="PYZ93454.1"/>
    <property type="molecule type" value="Genomic_DNA"/>
</dbReference>